<proteinExistence type="predicted"/>
<reference evidence="2" key="1">
    <citation type="journal article" date="2020" name="Stud. Mycol.">
        <title>101 Dothideomycetes genomes: a test case for predicting lifestyles and emergence of pathogens.</title>
        <authorList>
            <person name="Haridas S."/>
            <person name="Albert R."/>
            <person name="Binder M."/>
            <person name="Bloem J."/>
            <person name="Labutti K."/>
            <person name="Salamov A."/>
            <person name="Andreopoulos B."/>
            <person name="Baker S."/>
            <person name="Barry K."/>
            <person name="Bills G."/>
            <person name="Bluhm B."/>
            <person name="Cannon C."/>
            <person name="Castanera R."/>
            <person name="Culley D."/>
            <person name="Daum C."/>
            <person name="Ezra D."/>
            <person name="Gonzalez J."/>
            <person name="Henrissat B."/>
            <person name="Kuo A."/>
            <person name="Liang C."/>
            <person name="Lipzen A."/>
            <person name="Lutzoni F."/>
            <person name="Magnuson J."/>
            <person name="Mondo S."/>
            <person name="Nolan M."/>
            <person name="Ohm R."/>
            <person name="Pangilinan J."/>
            <person name="Park H.-J."/>
            <person name="Ramirez L."/>
            <person name="Alfaro M."/>
            <person name="Sun H."/>
            <person name="Tritt A."/>
            <person name="Yoshinaga Y."/>
            <person name="Zwiers L.-H."/>
            <person name="Turgeon B."/>
            <person name="Goodwin S."/>
            <person name="Spatafora J."/>
            <person name="Crous P."/>
            <person name="Grigoriev I."/>
        </authorList>
    </citation>
    <scope>NUCLEOTIDE SEQUENCE</scope>
    <source>
        <strain evidence="2">Tuck. ex Michener</strain>
    </source>
</reference>
<name>A0A6A6HEM9_VIRVR</name>
<dbReference type="AlphaFoldDB" id="A0A6A6HEM9"/>
<feature type="region of interest" description="Disordered" evidence="1">
    <location>
        <begin position="1"/>
        <end position="23"/>
    </location>
</feature>
<evidence type="ECO:0000313" key="2">
    <source>
        <dbReference type="EMBL" id="KAF2236381.1"/>
    </source>
</evidence>
<dbReference type="Proteomes" id="UP000800092">
    <property type="component" value="Unassembled WGS sequence"/>
</dbReference>
<evidence type="ECO:0000256" key="1">
    <source>
        <dbReference type="SAM" id="MobiDB-lite"/>
    </source>
</evidence>
<accession>A0A6A6HEM9</accession>
<dbReference type="OrthoDB" id="4159838at2759"/>
<protein>
    <submittedName>
        <fullName evidence="2">Uncharacterized protein</fullName>
    </submittedName>
</protein>
<evidence type="ECO:0000313" key="3">
    <source>
        <dbReference type="Proteomes" id="UP000800092"/>
    </source>
</evidence>
<feature type="region of interest" description="Disordered" evidence="1">
    <location>
        <begin position="89"/>
        <end position="140"/>
    </location>
</feature>
<organism evidence="2 3">
    <name type="scientific">Viridothelium virens</name>
    <name type="common">Speckled blister lichen</name>
    <name type="synonym">Trypethelium virens</name>
    <dbReference type="NCBI Taxonomy" id="1048519"/>
    <lineage>
        <taxon>Eukaryota</taxon>
        <taxon>Fungi</taxon>
        <taxon>Dikarya</taxon>
        <taxon>Ascomycota</taxon>
        <taxon>Pezizomycotina</taxon>
        <taxon>Dothideomycetes</taxon>
        <taxon>Dothideomycetes incertae sedis</taxon>
        <taxon>Trypetheliales</taxon>
        <taxon>Trypetheliaceae</taxon>
        <taxon>Viridothelium</taxon>
    </lineage>
</organism>
<gene>
    <name evidence="2" type="ORF">EV356DRAFT_498387</name>
</gene>
<keyword evidence="3" id="KW-1185">Reference proteome</keyword>
<sequence>MITPPAMHPGGFDSRFSEPENEKYRTNVPHAANKLPWTAARCNRLLRSLVLRLEQSRREQAEKDSRLQYCKDGQRSSKQGVACMRTEKDYTTSSNSGQKHPADTNCGEGLFDKRRKLKHQYTSKTRKEARISPGTWNSEDGMGNPAAGCVFVPTPYISRSSQVIDNVVHDRGDREIDSQETTLEECCEEHVMGHGNELHGHFNNARRRLKSKNRYGRQGAQPDDGLWRATGEFLERTGVPGHQQRVGAQSLLSSCLRSVSTYIQAETEWRKDADPDDKTDVQSEVYNDLETLEPSTGSGWNSLRVVTRAHGIDLIGRAIRNRRLDWITIDRLVNSTITYGTFLESQRLLEAFLRQSYTSSENKSKSTETHLEKAMRFLDDYSRRRCSSAFQMRQLSGLFASGRYPIEWASKQRMLKLWATVLMSLSTGNQACDAAAHLTLSVLQSACDLKTSREDMSKNLPTNDTEALSNTISSLVTSLSATALLGGCSAPSDTQGPGNLLMDQNTVATPRWLIHSAAISVAASLGKLRHSELCSDERHAASIRRSLNLLVAELLLQISLEPQPHDTTVFGVEGCVVAIQELESVRLAGPDLEVSVILSETICSIARCCGRTVRSNGSAHLQGLVERLLSPSRDDLDSSSASFLQRLALDSALYFVHHFDAGPNCQALIRRAEASVRGHGLLWATTTPVKRRREPHHQSRDGYRWEEGICEWILVTPAGETNTHMEDHDILGDHLDADNIYGDVSSIVDEEDNQVDEADLEIIPSSPYCGDCPTLSSCVSPSADDERLDIRCVQNWHETNNKSAGNGLNETECVEEQMPRISDQSGKYEIEVDDYDFANANDVEDELCEGLFAAQWQSLSDNATTKRYQKRRARDKLRARRQMQVKRLCILGRNSENDDELCLA</sequence>
<dbReference type="EMBL" id="ML991785">
    <property type="protein sequence ID" value="KAF2236381.1"/>
    <property type="molecule type" value="Genomic_DNA"/>
</dbReference>